<dbReference type="Proteomes" id="UP000639606">
    <property type="component" value="Unassembled WGS sequence"/>
</dbReference>
<dbReference type="Pfam" id="PF03703">
    <property type="entry name" value="bPH_2"/>
    <property type="match status" value="1"/>
</dbReference>
<feature type="transmembrane region" description="Helical" evidence="2">
    <location>
        <begin position="24"/>
        <end position="48"/>
    </location>
</feature>
<feature type="domain" description="YdbS-like PH" evidence="3">
    <location>
        <begin position="78"/>
        <end position="149"/>
    </location>
</feature>
<proteinExistence type="predicted"/>
<feature type="region of interest" description="Disordered" evidence="1">
    <location>
        <begin position="156"/>
        <end position="184"/>
    </location>
</feature>
<accession>A0A918AQG9</accession>
<dbReference type="PANTHER" id="PTHR37938">
    <property type="entry name" value="BLL0215 PROTEIN"/>
    <property type="match status" value="1"/>
</dbReference>
<feature type="compositionally biased region" description="Gly residues" evidence="1">
    <location>
        <begin position="159"/>
        <end position="169"/>
    </location>
</feature>
<keyword evidence="2" id="KW-0812">Transmembrane</keyword>
<dbReference type="InterPro" id="IPR005182">
    <property type="entry name" value="YdbS-like_PH"/>
</dbReference>
<dbReference type="EMBL" id="BMRG01000011">
    <property type="protein sequence ID" value="GGP70311.1"/>
    <property type="molecule type" value="Genomic_DNA"/>
</dbReference>
<evidence type="ECO:0000256" key="2">
    <source>
        <dbReference type="SAM" id="Phobius"/>
    </source>
</evidence>
<comment type="caution">
    <text evidence="4">The sequence shown here is derived from an EMBL/GenBank/DDBJ whole genome shotgun (WGS) entry which is preliminary data.</text>
</comment>
<feature type="compositionally biased region" description="Basic and acidic residues" evidence="1">
    <location>
        <begin position="171"/>
        <end position="184"/>
    </location>
</feature>
<sequence>MAYPDDLLGPGERVVIHHHPHWKVLLWPVVVLPAVVGGGAYLAALVAGNSWAEAAWVALALVGAVLLAWLVLAPLVRWRTTHLVVTTDRVLYREGVLKRTGLDLPRSRISGVRCRCGPLDRLLGCGTLIIDSAPDEPLELDDIPGVERVCSALHREPGGRLGGNPGGNPGDDFHPDRRLADGLA</sequence>
<reference evidence="4" key="2">
    <citation type="submission" date="2020-09" db="EMBL/GenBank/DDBJ databases">
        <authorList>
            <person name="Sun Q."/>
            <person name="Ohkuma M."/>
        </authorList>
    </citation>
    <scope>NUCLEOTIDE SEQUENCE</scope>
    <source>
        <strain evidence="4">JCM 3313</strain>
    </source>
</reference>
<name>A0A918AQG9_9PSEU</name>
<keyword evidence="2" id="KW-1133">Transmembrane helix</keyword>
<dbReference type="PANTHER" id="PTHR37938:SF1">
    <property type="entry name" value="BLL0215 PROTEIN"/>
    <property type="match status" value="1"/>
</dbReference>
<organism evidence="4 5">
    <name type="scientific">Saccharothrix coeruleofusca</name>
    <dbReference type="NCBI Taxonomy" id="33919"/>
    <lineage>
        <taxon>Bacteria</taxon>
        <taxon>Bacillati</taxon>
        <taxon>Actinomycetota</taxon>
        <taxon>Actinomycetes</taxon>
        <taxon>Pseudonocardiales</taxon>
        <taxon>Pseudonocardiaceae</taxon>
        <taxon>Saccharothrix</taxon>
    </lineage>
</organism>
<dbReference type="AlphaFoldDB" id="A0A918AQG9"/>
<evidence type="ECO:0000256" key="1">
    <source>
        <dbReference type="SAM" id="MobiDB-lite"/>
    </source>
</evidence>
<evidence type="ECO:0000313" key="5">
    <source>
        <dbReference type="Proteomes" id="UP000639606"/>
    </source>
</evidence>
<feature type="transmembrane region" description="Helical" evidence="2">
    <location>
        <begin position="54"/>
        <end position="76"/>
    </location>
</feature>
<dbReference type="RefSeq" id="WP_189225660.1">
    <property type="nucleotide sequence ID" value="NZ_BMRG01000011.1"/>
</dbReference>
<evidence type="ECO:0000313" key="4">
    <source>
        <dbReference type="EMBL" id="GGP70311.1"/>
    </source>
</evidence>
<reference evidence="4" key="1">
    <citation type="journal article" date="2014" name="Int. J. Syst. Evol. Microbiol.">
        <title>Complete genome sequence of Corynebacterium casei LMG S-19264T (=DSM 44701T), isolated from a smear-ripened cheese.</title>
        <authorList>
            <consortium name="US DOE Joint Genome Institute (JGI-PGF)"/>
            <person name="Walter F."/>
            <person name="Albersmeier A."/>
            <person name="Kalinowski J."/>
            <person name="Ruckert C."/>
        </authorList>
    </citation>
    <scope>NUCLEOTIDE SEQUENCE</scope>
    <source>
        <strain evidence="4">JCM 3313</strain>
    </source>
</reference>
<keyword evidence="5" id="KW-1185">Reference proteome</keyword>
<evidence type="ECO:0000259" key="3">
    <source>
        <dbReference type="Pfam" id="PF03703"/>
    </source>
</evidence>
<gene>
    <name evidence="4" type="ORF">GCM10010185_49180</name>
</gene>
<protein>
    <submittedName>
        <fullName evidence="4">Membrane protein</fullName>
    </submittedName>
</protein>
<keyword evidence="2" id="KW-0472">Membrane</keyword>